<gene>
    <name evidence="1" type="ORF">GCM10007875_21470</name>
</gene>
<keyword evidence="2" id="KW-1185">Reference proteome</keyword>
<dbReference type="Pfam" id="PF06314">
    <property type="entry name" value="ADC"/>
    <property type="match status" value="1"/>
</dbReference>
<name>A0ABQ5YUR5_9BURK</name>
<organism evidence="1 2">
    <name type="scientific">Limnobacter litoralis</name>
    <dbReference type="NCBI Taxonomy" id="481366"/>
    <lineage>
        <taxon>Bacteria</taxon>
        <taxon>Pseudomonadati</taxon>
        <taxon>Pseudomonadota</taxon>
        <taxon>Betaproteobacteria</taxon>
        <taxon>Burkholderiales</taxon>
        <taxon>Burkholderiaceae</taxon>
        <taxon>Limnobacter</taxon>
    </lineage>
</organism>
<dbReference type="EMBL" id="BSOJ01000027">
    <property type="protein sequence ID" value="GLR27056.1"/>
    <property type="molecule type" value="Genomic_DNA"/>
</dbReference>
<dbReference type="SUPFAM" id="SSF160104">
    <property type="entry name" value="Acetoacetate decarboxylase-like"/>
    <property type="match status" value="1"/>
</dbReference>
<dbReference type="PANTHER" id="PTHR40518">
    <property type="entry name" value="ACETOACETATE DECARBOXYLASE"/>
    <property type="match status" value="1"/>
</dbReference>
<comment type="caution">
    <text evidence="1">The sequence shown here is derived from an EMBL/GenBank/DDBJ whole genome shotgun (WGS) entry which is preliminary data.</text>
</comment>
<dbReference type="Proteomes" id="UP001156664">
    <property type="component" value="Unassembled WGS sequence"/>
</dbReference>
<proteinExistence type="predicted"/>
<reference evidence="2" key="1">
    <citation type="journal article" date="2019" name="Int. J. Syst. Evol. Microbiol.">
        <title>The Global Catalogue of Microorganisms (GCM) 10K type strain sequencing project: providing services to taxonomists for standard genome sequencing and annotation.</title>
        <authorList>
            <consortium name="The Broad Institute Genomics Platform"/>
            <consortium name="The Broad Institute Genome Sequencing Center for Infectious Disease"/>
            <person name="Wu L."/>
            <person name="Ma J."/>
        </authorList>
    </citation>
    <scope>NUCLEOTIDE SEQUENCE [LARGE SCALE GENOMIC DNA]</scope>
    <source>
        <strain evidence="2">NBRC 105857</strain>
    </source>
</reference>
<accession>A0ABQ5YUR5</accession>
<evidence type="ECO:0000313" key="2">
    <source>
        <dbReference type="Proteomes" id="UP001156664"/>
    </source>
</evidence>
<evidence type="ECO:0008006" key="3">
    <source>
        <dbReference type="Google" id="ProtNLM"/>
    </source>
</evidence>
<dbReference type="InterPro" id="IPR010451">
    <property type="entry name" value="Acetoacetate_decarboxylase"/>
</dbReference>
<dbReference type="Gene3D" id="2.40.400.10">
    <property type="entry name" value="Acetoacetate decarboxylase-like"/>
    <property type="match status" value="1"/>
</dbReference>
<evidence type="ECO:0000313" key="1">
    <source>
        <dbReference type="EMBL" id="GLR27056.1"/>
    </source>
</evidence>
<dbReference type="InterPro" id="IPR023375">
    <property type="entry name" value="ADC_dom_sf"/>
</dbReference>
<sequence length="218" mass="24401">MRNNFPAPWNLTGRGLIVLFKGNQMATLSDPCVPRHVKGNLKSPLRVLMLVDYASSDAGPYQELLFLPGSIELLGKRRFTISNIFVSSMASVINGRANWGIPKNLADFEWETRPDGSQRVCVRSEGHPVFEMDWQGVGFRFPVSTRIAPKAFKTLVQQWEGQCFTYSPSAAGRARYARVGEIKSRSGLFPALERTEVLTAFEIADFQMTFPIPDIEAL</sequence>
<dbReference type="PANTHER" id="PTHR40518:SF1">
    <property type="entry name" value="ACETOACETATE DECARBOXYLASE"/>
    <property type="match status" value="1"/>
</dbReference>
<protein>
    <recommendedName>
        <fullName evidence="3">Acetoacetate decarboxylase</fullName>
    </recommendedName>
</protein>
<dbReference type="RefSeq" id="WP_284281767.1">
    <property type="nucleotide sequence ID" value="NZ_BSOJ01000027.1"/>
</dbReference>